<name>A0A0A9E8U8_ARUDO</name>
<evidence type="ECO:0000313" key="1">
    <source>
        <dbReference type="EMBL" id="JAD97149.1"/>
    </source>
</evidence>
<protein>
    <submittedName>
        <fullName evidence="1">Uncharacterized protein</fullName>
    </submittedName>
</protein>
<proteinExistence type="predicted"/>
<dbReference type="EMBL" id="GBRH01200746">
    <property type="protein sequence ID" value="JAD97149.1"/>
    <property type="molecule type" value="Transcribed_RNA"/>
</dbReference>
<reference evidence="1" key="2">
    <citation type="journal article" date="2015" name="Data Brief">
        <title>Shoot transcriptome of the giant reed, Arundo donax.</title>
        <authorList>
            <person name="Barrero R.A."/>
            <person name="Guerrero F.D."/>
            <person name="Moolhuijzen P."/>
            <person name="Goolsby J.A."/>
            <person name="Tidwell J."/>
            <person name="Bellgard S.E."/>
            <person name="Bellgard M.I."/>
        </authorList>
    </citation>
    <scope>NUCLEOTIDE SEQUENCE</scope>
    <source>
        <tissue evidence="1">Shoot tissue taken approximately 20 cm above the soil surface</tissue>
    </source>
</reference>
<dbReference type="AlphaFoldDB" id="A0A0A9E8U8"/>
<organism evidence="1">
    <name type="scientific">Arundo donax</name>
    <name type="common">Giant reed</name>
    <name type="synonym">Donax arundinaceus</name>
    <dbReference type="NCBI Taxonomy" id="35708"/>
    <lineage>
        <taxon>Eukaryota</taxon>
        <taxon>Viridiplantae</taxon>
        <taxon>Streptophyta</taxon>
        <taxon>Embryophyta</taxon>
        <taxon>Tracheophyta</taxon>
        <taxon>Spermatophyta</taxon>
        <taxon>Magnoliopsida</taxon>
        <taxon>Liliopsida</taxon>
        <taxon>Poales</taxon>
        <taxon>Poaceae</taxon>
        <taxon>PACMAD clade</taxon>
        <taxon>Arundinoideae</taxon>
        <taxon>Arundineae</taxon>
        <taxon>Arundo</taxon>
    </lineage>
</organism>
<reference evidence="1" key="1">
    <citation type="submission" date="2014-09" db="EMBL/GenBank/DDBJ databases">
        <authorList>
            <person name="Magalhaes I.L.F."/>
            <person name="Oliveira U."/>
            <person name="Santos F.R."/>
            <person name="Vidigal T.H.D.A."/>
            <person name="Brescovit A.D."/>
            <person name="Santos A.J."/>
        </authorList>
    </citation>
    <scope>NUCLEOTIDE SEQUENCE</scope>
    <source>
        <tissue evidence="1">Shoot tissue taken approximately 20 cm above the soil surface</tissue>
    </source>
</reference>
<sequence length="46" mass="5393">MDHDSISCCPWVETTFFHPIPDLNCPINPAYSNQHFQNHVVRVPVW</sequence>
<accession>A0A0A9E8U8</accession>